<dbReference type="EMBL" id="FCOK02000022">
    <property type="protein sequence ID" value="SAL37389.1"/>
    <property type="molecule type" value="Genomic_DNA"/>
</dbReference>
<sequence length="84" mass="9692">MELLMNSAETSLRSLVDKWIPPNRAAPIRITRFSSARRGRYVRVEVSRPEGPVALFFFRHDDGVWHIFPPEIGRAMLRTDSVLV</sequence>
<organism evidence="1 2">
    <name type="scientific">Caballeronia udeis</name>
    <dbReference type="NCBI Taxonomy" id="1232866"/>
    <lineage>
        <taxon>Bacteria</taxon>
        <taxon>Pseudomonadati</taxon>
        <taxon>Pseudomonadota</taxon>
        <taxon>Betaproteobacteria</taxon>
        <taxon>Burkholderiales</taxon>
        <taxon>Burkholderiaceae</taxon>
        <taxon>Caballeronia</taxon>
    </lineage>
</organism>
<dbReference type="Proteomes" id="UP000054683">
    <property type="component" value="Unassembled WGS sequence"/>
</dbReference>
<reference evidence="1 2" key="1">
    <citation type="submission" date="2016-01" db="EMBL/GenBank/DDBJ databases">
        <authorList>
            <person name="Oliw E.H."/>
        </authorList>
    </citation>
    <scope>NUCLEOTIDE SEQUENCE [LARGE SCALE GENOMIC DNA]</scope>
    <source>
        <strain evidence="1">LMG 27134</strain>
    </source>
</reference>
<gene>
    <name evidence="1" type="ORF">AWB69_03637</name>
</gene>
<evidence type="ECO:0000313" key="1">
    <source>
        <dbReference type="EMBL" id="SAL37389.1"/>
    </source>
</evidence>
<protein>
    <submittedName>
        <fullName evidence="1">Uncharacterized protein</fullName>
    </submittedName>
</protein>
<accession>A0A158H0K6</accession>
<dbReference type="AlphaFoldDB" id="A0A158H0K6"/>
<name>A0A158H0K6_9BURK</name>
<proteinExistence type="predicted"/>
<evidence type="ECO:0000313" key="2">
    <source>
        <dbReference type="Proteomes" id="UP000054683"/>
    </source>
</evidence>